<dbReference type="Proteomes" id="UP001163731">
    <property type="component" value="Unassembled WGS sequence"/>
</dbReference>
<keyword evidence="1" id="KW-0472">Membrane</keyword>
<protein>
    <recommendedName>
        <fullName evidence="4">DUF1700 domain-containing protein</fullName>
    </recommendedName>
</protein>
<evidence type="ECO:0000256" key="1">
    <source>
        <dbReference type="SAM" id="Phobius"/>
    </source>
</evidence>
<feature type="transmembrane region" description="Helical" evidence="1">
    <location>
        <begin position="117"/>
        <end position="135"/>
    </location>
</feature>
<dbReference type="EMBL" id="JAPDHW010000013">
    <property type="protein sequence ID" value="MCW3170004.1"/>
    <property type="molecule type" value="Genomic_DNA"/>
</dbReference>
<gene>
    <name evidence="2" type="ORF">OMO38_15880</name>
</gene>
<evidence type="ECO:0008006" key="4">
    <source>
        <dbReference type="Google" id="ProtNLM"/>
    </source>
</evidence>
<feature type="transmembrane region" description="Helical" evidence="1">
    <location>
        <begin position="141"/>
        <end position="160"/>
    </location>
</feature>
<keyword evidence="1" id="KW-0812">Transmembrane</keyword>
<proteinExistence type="predicted"/>
<keyword evidence="3" id="KW-1185">Reference proteome</keyword>
<evidence type="ECO:0000313" key="2">
    <source>
        <dbReference type="EMBL" id="MCW3170004.1"/>
    </source>
</evidence>
<reference evidence="2" key="1">
    <citation type="submission" date="2022-10" db="EMBL/GenBank/DDBJ databases">
        <title>Chryseobacterium babae sp. nov. isolated from the gut of the beetle Oryctes rhinoceros, and Chryseobacterium kimseyorum sp. nov., isolated from a stick insect rearing cage.</title>
        <authorList>
            <person name="Shelomi M."/>
            <person name="Han C.-J."/>
            <person name="Chen W.-M."/>
            <person name="Chen H.-K."/>
            <person name="Liaw S.-J."/>
            <person name="Muhle E."/>
            <person name="Clermont D."/>
        </authorList>
    </citation>
    <scope>NUCLEOTIDE SEQUENCE</scope>
    <source>
        <strain evidence="2">09-1422</strain>
    </source>
</reference>
<comment type="caution">
    <text evidence="2">The sequence shown here is derived from an EMBL/GenBank/DDBJ whole genome shotgun (WGS) entry which is preliminary data.</text>
</comment>
<organism evidence="2 3">
    <name type="scientific">Chryseobacterium kimseyorum</name>
    <dbReference type="NCBI Taxonomy" id="2984028"/>
    <lineage>
        <taxon>Bacteria</taxon>
        <taxon>Pseudomonadati</taxon>
        <taxon>Bacteroidota</taxon>
        <taxon>Flavobacteriia</taxon>
        <taxon>Flavobacteriales</taxon>
        <taxon>Weeksellaceae</taxon>
        <taxon>Chryseobacterium group</taxon>
        <taxon>Chryseobacterium</taxon>
    </lineage>
</organism>
<accession>A0ABT3I1X8</accession>
<keyword evidence="1" id="KW-1133">Transmembrane helix</keyword>
<dbReference type="RefSeq" id="WP_264751171.1">
    <property type="nucleotide sequence ID" value="NZ_JAPDHW010000013.1"/>
</dbReference>
<feature type="transmembrane region" description="Helical" evidence="1">
    <location>
        <begin position="172"/>
        <end position="193"/>
    </location>
</feature>
<evidence type="ECO:0000313" key="3">
    <source>
        <dbReference type="Proteomes" id="UP001163731"/>
    </source>
</evidence>
<name>A0ABT3I1X8_9FLAO</name>
<sequence length="194" mass="22517">MKNFYKNFNEEDLIAAYLYMKEHTGEINEEMTEAINQKFNYNDFISKADNKTLLVKEKGRISYEIYQLVVQGSDLDSVFENISSTVLNNQELENFIILKFNEFSSVKVNRNIDRDTIFKSILGVFISSVIGLLFFLTTILITGVFSFFLLVPLYIINYFLIRQITGKTRDNLIVFLAVFISVIISTLLPFVFFT</sequence>